<dbReference type="GO" id="GO:0006508">
    <property type="term" value="P:proteolysis"/>
    <property type="evidence" value="ECO:0007669"/>
    <property type="project" value="UniProtKB-KW"/>
</dbReference>
<dbReference type="InterPro" id="IPR000816">
    <property type="entry name" value="Peptidase_C15"/>
</dbReference>
<evidence type="ECO:0000313" key="6">
    <source>
        <dbReference type="EMBL" id="HGM59355.1"/>
    </source>
</evidence>
<protein>
    <submittedName>
        <fullName evidence="6">Pyrrolidone-carboxylate peptidase</fullName>
    </submittedName>
</protein>
<dbReference type="GO" id="GO:0005829">
    <property type="term" value="C:cytosol"/>
    <property type="evidence" value="ECO:0007669"/>
    <property type="project" value="InterPro"/>
</dbReference>
<organism evidence="6">
    <name type="scientific">Staphylothermus marinus</name>
    <dbReference type="NCBI Taxonomy" id="2280"/>
    <lineage>
        <taxon>Archaea</taxon>
        <taxon>Thermoproteota</taxon>
        <taxon>Thermoprotei</taxon>
        <taxon>Desulfurococcales</taxon>
        <taxon>Desulfurococcaceae</taxon>
        <taxon>Staphylothermus</taxon>
    </lineage>
</organism>
<evidence type="ECO:0000256" key="1">
    <source>
        <dbReference type="ARBA" id="ARBA00006641"/>
    </source>
</evidence>
<dbReference type="PRINTS" id="PR00706">
    <property type="entry name" value="PYROGLUPTASE"/>
</dbReference>
<comment type="caution">
    <text evidence="6">The sequence shown here is derived from an EMBL/GenBank/DDBJ whole genome shotgun (WGS) entry which is preliminary data.</text>
</comment>
<dbReference type="SUPFAM" id="SSF53182">
    <property type="entry name" value="Pyrrolidone carboxyl peptidase (pyroglutamate aminopeptidase)"/>
    <property type="match status" value="1"/>
</dbReference>
<dbReference type="AlphaFoldDB" id="A0A7C4D862"/>
<sequence length="208" mass="23681">MDECTIVVSGFDWFRSSDGRIFYPNPSGVVAEILDNTFVDKCIVKGIVLPVDFKSLEVLNNLIKKYKPSIVIGLGLHPVADDPLIELSGFNYGYYRNNSFIFNDYLYNDSTLSIPIQINFRKLVYYLESIGYSIKLSNTSGLFLCNAVAYTIYKYSLEYGKPSVFIHIPPVGELRLRLGLSLNTKWSCSLLKNLVIDIIKYLMLEEIK</sequence>
<keyword evidence="2" id="KW-0963">Cytoplasm</keyword>
<dbReference type="InterPro" id="IPR036440">
    <property type="entry name" value="Peptidase_C15-like_sf"/>
</dbReference>
<evidence type="ECO:0000256" key="5">
    <source>
        <dbReference type="ARBA" id="ARBA00022807"/>
    </source>
</evidence>
<name>A0A7C4D862_STAMA</name>
<proteinExistence type="inferred from homology"/>
<reference evidence="6" key="1">
    <citation type="journal article" date="2020" name="mSystems">
        <title>Genome- and Community-Level Interaction Insights into Carbon Utilization and Element Cycling Functions of Hydrothermarchaeota in Hydrothermal Sediment.</title>
        <authorList>
            <person name="Zhou Z."/>
            <person name="Liu Y."/>
            <person name="Xu W."/>
            <person name="Pan J."/>
            <person name="Luo Z.H."/>
            <person name="Li M."/>
        </authorList>
    </citation>
    <scope>NUCLEOTIDE SEQUENCE [LARGE SCALE GENOMIC DNA]</scope>
    <source>
        <strain evidence="6">SpSt-642</strain>
    </source>
</reference>
<evidence type="ECO:0000256" key="2">
    <source>
        <dbReference type="ARBA" id="ARBA00022490"/>
    </source>
</evidence>
<comment type="similarity">
    <text evidence="1">Belongs to the peptidase C15 family.</text>
</comment>
<keyword evidence="4" id="KW-0378">Hydrolase</keyword>
<dbReference type="Pfam" id="PF01470">
    <property type="entry name" value="Peptidase_C15"/>
    <property type="match status" value="1"/>
</dbReference>
<dbReference type="InterPro" id="IPR016125">
    <property type="entry name" value="Peptidase_C15-like"/>
</dbReference>
<gene>
    <name evidence="6" type="ORF">ENU14_07235</name>
</gene>
<dbReference type="GO" id="GO:0016920">
    <property type="term" value="F:pyroglutamyl-peptidase activity"/>
    <property type="evidence" value="ECO:0007669"/>
    <property type="project" value="InterPro"/>
</dbReference>
<accession>A0A7C4D862</accession>
<keyword evidence="5" id="KW-0788">Thiol protease</keyword>
<keyword evidence="3" id="KW-0645">Protease</keyword>
<evidence type="ECO:0000256" key="4">
    <source>
        <dbReference type="ARBA" id="ARBA00022801"/>
    </source>
</evidence>
<evidence type="ECO:0000256" key="3">
    <source>
        <dbReference type="ARBA" id="ARBA00022670"/>
    </source>
</evidence>
<dbReference type="Gene3D" id="3.40.630.20">
    <property type="entry name" value="Peptidase C15, pyroglutamyl peptidase I-like"/>
    <property type="match status" value="1"/>
</dbReference>
<dbReference type="EMBL" id="DTBJ01000060">
    <property type="protein sequence ID" value="HGM59355.1"/>
    <property type="molecule type" value="Genomic_DNA"/>
</dbReference>